<feature type="domain" description="TonB-dependent receptor plug" evidence="7">
    <location>
        <begin position="59"/>
        <end position="184"/>
    </location>
</feature>
<keyword evidence="3" id="KW-0998">Cell outer membrane</keyword>
<comment type="similarity">
    <text evidence="4">Belongs to the TonB-dependent receptor family.</text>
</comment>
<evidence type="ECO:0000256" key="1">
    <source>
        <dbReference type="ARBA" id="ARBA00004442"/>
    </source>
</evidence>
<dbReference type="Pfam" id="PF00593">
    <property type="entry name" value="TonB_dep_Rec_b-barrel"/>
    <property type="match status" value="1"/>
</dbReference>
<dbReference type="RefSeq" id="WP_068619534.1">
    <property type="nucleotide sequence ID" value="NZ_CP016268.1"/>
</dbReference>
<dbReference type="InterPro" id="IPR036942">
    <property type="entry name" value="Beta-barrel_TonB_sf"/>
</dbReference>
<dbReference type="OrthoDB" id="176248at2"/>
<dbReference type="Gene3D" id="2.40.170.20">
    <property type="entry name" value="TonB-dependent receptor, beta-barrel domain"/>
    <property type="match status" value="1"/>
</dbReference>
<evidence type="ECO:0000259" key="7">
    <source>
        <dbReference type="Pfam" id="PF07715"/>
    </source>
</evidence>
<dbReference type="PANTHER" id="PTHR47234:SF1">
    <property type="entry name" value="TONB-DEPENDENT RECEPTOR"/>
    <property type="match status" value="1"/>
</dbReference>
<sequence>MHKCYKYRHSGLRLFVSAVSALSLLGFAASAGAQQADDEVEEIVVTGSHIKGAKITGALPVSVVTSEDIEAMGVESGDQLLEFMAEQGQNFFSESENISGGVNSARGDIGAFNLRNLGTGNTLVLLNGRRMVNAASYQTEAVGGSFIPVNTVNSQSLPVFGLERVEVLRDGASAVYGADAVAGVVNYVLKTDFEGFNIRTRLATYDHMPRNDQRITLEWGKNFNGDATNLSVFADYYRRDRVNSQDEERWFNDDYRDRVPESSPWFGNTSFRNDSINSEYGQYDFTTGSLPGFTDSAGEFETYPAGDPRCQWDLGYGTCGAVDGQGTYRYSNNENRDLYGALDRVNVYAFLNHSFDNGVESFTEVSAYLSYTNTLRHASTGLSAVADLRVGANNYYNPFGAVGSPNRLPDSVIGVGTLPDAGRTLIIDNYRWAQVPRIVDNDGKTYRILQGFRGNWKDWDWDTAVTWSRAEKEDITHNRISNTLMQEALNDPTPAAFNPFGGRVNTNIERTLITVRRDNETELKMIDFKVSKNDLFEMPAGPAAFLAGVELREESFVDDRDPRLDGTINFIDADGNTFPNVSDVLNSSPSFDSRGERTVTSLFSELQIPLLENLDVQLALRYEDFDDIGDTTVGKFAVGWRPIEQVLLRGSWSQGFRVPNLVTVNEGDVARSNTRDDFVCFFADPDEDTLDCRYGMQRLAGGSRQLKPEESTNTNFGVVVEPVENLTFTLDFWEVEKERTIGLFGEENHTALDLLIRLGQGTANCAAVTGNPAVLREDPALLDPAEAQLYLDNGICPVGAVTQIDDTYANLDMRTVRGHDVGIYYEFDTPIGNFNMRYVASFLDKYEQVAGGNAAVLIAAQQSGDLPADVPVTGFADLRLQDGNAEDKHTLRVSWSRNAWGAALSGVRLGKFIQTSLTLEDPVSGDPIYYVIPNMTTWNVSADYRFDSFMESRARVQFGINNVFDERAPLADESFGYFGDMHTDLGINYFLDLKLSFD</sequence>
<dbReference type="SUPFAM" id="SSF56935">
    <property type="entry name" value="Porins"/>
    <property type="match status" value="1"/>
</dbReference>
<evidence type="ECO:0000256" key="3">
    <source>
        <dbReference type="ARBA" id="ARBA00023237"/>
    </source>
</evidence>
<proteinExistence type="inferred from homology"/>
<dbReference type="EMBL" id="CP016268">
    <property type="protein sequence ID" value="ANO53323.1"/>
    <property type="molecule type" value="Genomic_DNA"/>
</dbReference>
<dbReference type="AlphaFoldDB" id="A0A193LLM8"/>
<evidence type="ECO:0000256" key="4">
    <source>
        <dbReference type="RuleBase" id="RU003357"/>
    </source>
</evidence>
<accession>A0A193LLM8</accession>
<gene>
    <name evidence="8" type="ORF">BA177_16040</name>
</gene>
<feature type="signal peptide" evidence="5">
    <location>
        <begin position="1"/>
        <end position="31"/>
    </location>
</feature>
<dbReference type="Pfam" id="PF07715">
    <property type="entry name" value="Plug"/>
    <property type="match status" value="1"/>
</dbReference>
<dbReference type="STRING" id="1548547.BA177_16040"/>
<dbReference type="PANTHER" id="PTHR47234">
    <property type="match status" value="1"/>
</dbReference>
<protein>
    <submittedName>
        <fullName evidence="8">TonB-dependent receptor</fullName>
    </submittedName>
</protein>
<evidence type="ECO:0000256" key="5">
    <source>
        <dbReference type="SAM" id="SignalP"/>
    </source>
</evidence>
<keyword evidence="5" id="KW-0732">Signal</keyword>
<dbReference type="InterPro" id="IPR012910">
    <property type="entry name" value="Plug_dom"/>
</dbReference>
<dbReference type="Proteomes" id="UP000092695">
    <property type="component" value="Chromosome"/>
</dbReference>
<comment type="subcellular location">
    <subcellularLocation>
        <location evidence="1 4">Cell outer membrane</location>
    </subcellularLocation>
</comment>
<dbReference type="KEGG" id="woc:BA177_16040"/>
<dbReference type="InterPro" id="IPR037066">
    <property type="entry name" value="Plug_dom_sf"/>
</dbReference>
<evidence type="ECO:0000313" key="8">
    <source>
        <dbReference type="EMBL" id="ANO53323.1"/>
    </source>
</evidence>
<feature type="domain" description="TonB-dependent receptor-like beta-barrel" evidence="6">
    <location>
        <begin position="432"/>
        <end position="963"/>
    </location>
</feature>
<keyword evidence="8" id="KW-0675">Receptor</keyword>
<dbReference type="Gene3D" id="2.170.130.10">
    <property type="entry name" value="TonB-dependent receptor, plug domain"/>
    <property type="match status" value="1"/>
</dbReference>
<dbReference type="InterPro" id="IPR000531">
    <property type="entry name" value="Beta-barrel_TonB"/>
</dbReference>
<organism evidence="8 9">
    <name type="scientific">Woeseia oceani</name>
    <dbReference type="NCBI Taxonomy" id="1548547"/>
    <lineage>
        <taxon>Bacteria</taxon>
        <taxon>Pseudomonadati</taxon>
        <taxon>Pseudomonadota</taxon>
        <taxon>Gammaproteobacteria</taxon>
        <taxon>Woeseiales</taxon>
        <taxon>Woeseiaceae</taxon>
        <taxon>Woeseia</taxon>
    </lineage>
</organism>
<reference evidence="8 9" key="1">
    <citation type="submission" date="2016-06" db="EMBL/GenBank/DDBJ databases">
        <title>Complete genome sequence of a deep-branching marine Gamma Proteobacterium Woeseia oceani type strain XK5.</title>
        <authorList>
            <person name="Mu D."/>
            <person name="Du Z."/>
        </authorList>
    </citation>
    <scope>NUCLEOTIDE SEQUENCE [LARGE SCALE GENOMIC DNA]</scope>
    <source>
        <strain evidence="8 9">XK5</strain>
    </source>
</reference>
<name>A0A193LLM8_9GAMM</name>
<feature type="chain" id="PRO_5008260422" evidence="5">
    <location>
        <begin position="32"/>
        <end position="998"/>
    </location>
</feature>
<keyword evidence="4" id="KW-0798">TonB box</keyword>
<keyword evidence="2 4" id="KW-0472">Membrane</keyword>
<keyword evidence="9" id="KW-1185">Reference proteome</keyword>
<evidence type="ECO:0000256" key="2">
    <source>
        <dbReference type="ARBA" id="ARBA00023136"/>
    </source>
</evidence>
<evidence type="ECO:0000313" key="9">
    <source>
        <dbReference type="Proteomes" id="UP000092695"/>
    </source>
</evidence>
<evidence type="ECO:0000259" key="6">
    <source>
        <dbReference type="Pfam" id="PF00593"/>
    </source>
</evidence>
<dbReference type="GO" id="GO:0009279">
    <property type="term" value="C:cell outer membrane"/>
    <property type="evidence" value="ECO:0007669"/>
    <property type="project" value="UniProtKB-SubCell"/>
</dbReference>